<dbReference type="Gene3D" id="3.20.20.10">
    <property type="entry name" value="Alanine racemase"/>
    <property type="match status" value="1"/>
</dbReference>
<dbReference type="GO" id="GO:0008784">
    <property type="term" value="F:alanine racemase activity"/>
    <property type="evidence" value="ECO:0007669"/>
    <property type="project" value="UniProtKB-EC"/>
</dbReference>
<dbReference type="PRINTS" id="PR00992">
    <property type="entry name" value="ALARACEMASE"/>
</dbReference>
<keyword evidence="3 5" id="KW-0413">Isomerase</keyword>
<dbReference type="Gene3D" id="2.40.37.10">
    <property type="entry name" value="Lyase, Ornithine Decarboxylase, Chain A, domain 1"/>
    <property type="match status" value="1"/>
</dbReference>
<evidence type="ECO:0000256" key="2">
    <source>
        <dbReference type="ARBA" id="ARBA00022898"/>
    </source>
</evidence>
<dbReference type="GO" id="GO:0030632">
    <property type="term" value="P:D-alanine biosynthetic process"/>
    <property type="evidence" value="ECO:0007669"/>
    <property type="project" value="TreeGrafter"/>
</dbReference>
<accession>A0A3B0RNZ8</accession>
<dbReference type="EMBL" id="UOEE01000165">
    <property type="protein sequence ID" value="VAV93392.1"/>
    <property type="molecule type" value="Genomic_DNA"/>
</dbReference>
<dbReference type="InterPro" id="IPR000821">
    <property type="entry name" value="Ala_racemase"/>
</dbReference>
<dbReference type="SUPFAM" id="SSF51419">
    <property type="entry name" value="PLP-binding barrel"/>
    <property type="match status" value="1"/>
</dbReference>
<dbReference type="PANTHER" id="PTHR30511">
    <property type="entry name" value="ALANINE RACEMASE"/>
    <property type="match status" value="1"/>
</dbReference>
<evidence type="ECO:0000256" key="3">
    <source>
        <dbReference type="ARBA" id="ARBA00023235"/>
    </source>
</evidence>
<dbReference type="InterPro" id="IPR009006">
    <property type="entry name" value="Ala_racemase/Decarboxylase_C"/>
</dbReference>
<dbReference type="Pfam" id="PF00842">
    <property type="entry name" value="Ala_racemase_C"/>
    <property type="match status" value="1"/>
</dbReference>
<comment type="cofactor">
    <cofactor evidence="1">
        <name>pyridoxal 5'-phosphate</name>
        <dbReference type="ChEBI" id="CHEBI:597326"/>
    </cofactor>
</comment>
<dbReference type="Pfam" id="PF01168">
    <property type="entry name" value="Ala_racemase_N"/>
    <property type="match status" value="1"/>
</dbReference>
<dbReference type="GO" id="GO:0005829">
    <property type="term" value="C:cytosol"/>
    <property type="evidence" value="ECO:0007669"/>
    <property type="project" value="TreeGrafter"/>
</dbReference>
<dbReference type="AlphaFoldDB" id="A0A3B0RNZ8"/>
<gene>
    <name evidence="5" type="ORF">MNBD_ALPHA06-1092</name>
</gene>
<dbReference type="SUPFAM" id="SSF50621">
    <property type="entry name" value="Alanine racemase C-terminal domain-like"/>
    <property type="match status" value="1"/>
</dbReference>
<dbReference type="GO" id="GO:0030170">
    <property type="term" value="F:pyridoxal phosphate binding"/>
    <property type="evidence" value="ECO:0007669"/>
    <property type="project" value="TreeGrafter"/>
</dbReference>
<dbReference type="InterPro" id="IPR001608">
    <property type="entry name" value="Ala_racemase_N"/>
</dbReference>
<reference evidence="5" key="1">
    <citation type="submission" date="2018-06" db="EMBL/GenBank/DDBJ databases">
        <authorList>
            <person name="Zhirakovskaya E."/>
        </authorList>
    </citation>
    <scope>NUCLEOTIDE SEQUENCE</scope>
</reference>
<evidence type="ECO:0000259" key="4">
    <source>
        <dbReference type="SMART" id="SM01005"/>
    </source>
</evidence>
<sequence length="195" mass="21171">PAHSHNQMQLKAFHTLIDLFPAIPASLSNSAGILLGPEYHFNLTRPGIGLYGGSPFDPEMDPPKLSPVARLLAPILQIRRLQKGQQVGYGARFSAPTDMQIATIAYGYADGLSRTIGANSFGWIDGQKLPLLGRVSMDLMAVDISQLAKCPKPGDFVQFFGDDLNDFASSCATEPYEILTSIGPRVKRVAQEQNK</sequence>
<organism evidence="5">
    <name type="scientific">hydrothermal vent metagenome</name>
    <dbReference type="NCBI Taxonomy" id="652676"/>
    <lineage>
        <taxon>unclassified sequences</taxon>
        <taxon>metagenomes</taxon>
        <taxon>ecological metagenomes</taxon>
    </lineage>
</organism>
<proteinExistence type="predicted"/>
<dbReference type="PANTHER" id="PTHR30511:SF0">
    <property type="entry name" value="ALANINE RACEMASE, CATABOLIC-RELATED"/>
    <property type="match status" value="1"/>
</dbReference>
<feature type="non-terminal residue" evidence="5">
    <location>
        <position position="1"/>
    </location>
</feature>
<dbReference type="SMART" id="SM01005">
    <property type="entry name" value="Ala_racemase_C"/>
    <property type="match status" value="1"/>
</dbReference>
<dbReference type="InterPro" id="IPR029066">
    <property type="entry name" value="PLP-binding_barrel"/>
</dbReference>
<evidence type="ECO:0000313" key="5">
    <source>
        <dbReference type="EMBL" id="VAV93392.1"/>
    </source>
</evidence>
<keyword evidence="2" id="KW-0663">Pyridoxal phosphate</keyword>
<dbReference type="InterPro" id="IPR011079">
    <property type="entry name" value="Ala_racemase_C"/>
</dbReference>
<protein>
    <submittedName>
        <fullName evidence="5">Alanine racemase</fullName>
        <ecNumber evidence="5">5.1.1.1</ecNumber>
    </submittedName>
</protein>
<dbReference type="EC" id="5.1.1.1" evidence="5"/>
<evidence type="ECO:0000256" key="1">
    <source>
        <dbReference type="ARBA" id="ARBA00001933"/>
    </source>
</evidence>
<feature type="domain" description="Alanine racemase C-terminal" evidence="4">
    <location>
        <begin position="68"/>
        <end position="191"/>
    </location>
</feature>
<name>A0A3B0RNZ8_9ZZZZ</name>